<dbReference type="RefSeq" id="WP_111625664.1">
    <property type="nucleotide sequence ID" value="NZ_QLLN01000015.1"/>
</dbReference>
<dbReference type="AlphaFoldDB" id="A0A327QKG2"/>
<sequence length="208" mass="24105">MKKTTYIQFKVPKNEHNSEPDGIVKRNIKKAIVEILSSIIPKGNPDFENKINLIETWIVELENETGIPEREIGMDKDGRIIVKMPFKNNYGYWTDNNLLLPDFKEHFETSEISQDSFENYWSLFEKTEDFETELTDFKIQSTGADGGHNYLMAKVDYNGQKRALIAYFTNKSDEQKIKQLNKVKIRGKIVDDGIEQSLSLFETKLLNG</sequence>
<proteinExistence type="predicted"/>
<comment type="caution">
    <text evidence="1">The sequence shown here is derived from an EMBL/GenBank/DDBJ whole genome shotgun (WGS) entry which is preliminary data.</text>
</comment>
<dbReference type="Proteomes" id="UP000249696">
    <property type="component" value="Unassembled WGS sequence"/>
</dbReference>
<keyword evidence="2" id="KW-1185">Reference proteome</keyword>
<dbReference type="EMBL" id="QLLN01000015">
    <property type="protein sequence ID" value="RAJ04790.1"/>
    <property type="molecule type" value="Genomic_DNA"/>
</dbReference>
<reference evidence="1 2" key="1">
    <citation type="submission" date="2018-06" db="EMBL/GenBank/DDBJ databases">
        <title>Genomic Encyclopedia of Archaeal and Bacterial Type Strains, Phase II (KMG-II): from individual species to whole genera.</title>
        <authorList>
            <person name="Goeker M."/>
        </authorList>
    </citation>
    <scope>NUCLEOTIDE SEQUENCE [LARGE SCALE GENOMIC DNA]</scope>
    <source>
        <strain evidence="1 2">DSM 23522</strain>
    </source>
</reference>
<accession>A0A327QKG2</accession>
<gene>
    <name evidence="1" type="ORF">LV92_04375</name>
</gene>
<dbReference type="OrthoDB" id="1264172at2"/>
<organism evidence="1 2">
    <name type="scientific">Arenibacter echinorum</name>
    <dbReference type="NCBI Taxonomy" id="440515"/>
    <lineage>
        <taxon>Bacteria</taxon>
        <taxon>Pseudomonadati</taxon>
        <taxon>Bacteroidota</taxon>
        <taxon>Flavobacteriia</taxon>
        <taxon>Flavobacteriales</taxon>
        <taxon>Flavobacteriaceae</taxon>
        <taxon>Arenibacter</taxon>
    </lineage>
</organism>
<evidence type="ECO:0000313" key="2">
    <source>
        <dbReference type="Proteomes" id="UP000249696"/>
    </source>
</evidence>
<protein>
    <submittedName>
        <fullName evidence="1">Uncharacterized protein</fullName>
    </submittedName>
</protein>
<name>A0A327QKG2_9FLAO</name>
<evidence type="ECO:0000313" key="1">
    <source>
        <dbReference type="EMBL" id="RAJ04790.1"/>
    </source>
</evidence>